<evidence type="ECO:0000313" key="3">
    <source>
        <dbReference type="Proteomes" id="UP000504636"/>
    </source>
</evidence>
<evidence type="ECO:0000256" key="1">
    <source>
        <dbReference type="SAM" id="MobiDB-lite"/>
    </source>
</evidence>
<proteinExistence type="predicted"/>
<sequence>MPQGAQQQTSASRAELVQHQARRCLTGDRAFASTESAQRDAARCSTVDRSAAPAGHASSNALLRQAAEQNARAQHRASTTGSPPSCSHKKTAGYIQGLSLTELNYAIKEMEDQMEELSYNRRYSENVAGLGAGYCVNQECATSRHKVLNSRQAYGVG</sequence>
<dbReference type="OrthoDB" id="10585115at2759"/>
<feature type="region of interest" description="Disordered" evidence="1">
    <location>
        <begin position="34"/>
        <end position="91"/>
    </location>
</feature>
<name>A0A6A6Y5T2_9PEZI</name>
<dbReference type="Proteomes" id="UP000504636">
    <property type="component" value="Unplaced"/>
</dbReference>
<accession>A0A6A6Y5T2</accession>
<feature type="compositionally biased region" description="Polar residues" evidence="1">
    <location>
        <begin position="57"/>
        <end position="85"/>
    </location>
</feature>
<gene>
    <name evidence="2 4" type="ORF">BDZ99DRAFT_525792</name>
</gene>
<evidence type="ECO:0000313" key="4">
    <source>
        <dbReference type="RefSeq" id="XP_033571165.1"/>
    </source>
</evidence>
<dbReference type="GeneID" id="54466932"/>
<dbReference type="AlphaFoldDB" id="A0A6A6Y5T2"/>
<dbReference type="RefSeq" id="XP_033571165.1">
    <property type="nucleotide sequence ID" value="XM_033726039.1"/>
</dbReference>
<reference evidence="4" key="3">
    <citation type="submission" date="2025-04" db="UniProtKB">
        <authorList>
            <consortium name="RefSeq"/>
        </authorList>
    </citation>
    <scope>IDENTIFICATION</scope>
    <source>
        <strain evidence="4">CBS 304.34</strain>
    </source>
</reference>
<reference evidence="4" key="2">
    <citation type="submission" date="2020-04" db="EMBL/GenBank/DDBJ databases">
        <authorList>
            <consortium name="NCBI Genome Project"/>
        </authorList>
    </citation>
    <scope>NUCLEOTIDE SEQUENCE</scope>
    <source>
        <strain evidence="4">CBS 304.34</strain>
    </source>
</reference>
<reference evidence="2 4" key="1">
    <citation type="journal article" date="2020" name="Stud. Mycol.">
        <title>101 Dothideomycetes genomes: a test case for predicting lifestyles and emergence of pathogens.</title>
        <authorList>
            <person name="Haridas S."/>
            <person name="Albert R."/>
            <person name="Binder M."/>
            <person name="Bloem J."/>
            <person name="Labutti K."/>
            <person name="Salamov A."/>
            <person name="Andreopoulos B."/>
            <person name="Baker S."/>
            <person name="Barry K."/>
            <person name="Bills G."/>
            <person name="Bluhm B."/>
            <person name="Cannon C."/>
            <person name="Castanera R."/>
            <person name="Culley D."/>
            <person name="Daum C."/>
            <person name="Ezra D."/>
            <person name="Gonzalez J."/>
            <person name="Henrissat B."/>
            <person name="Kuo A."/>
            <person name="Liang C."/>
            <person name="Lipzen A."/>
            <person name="Lutzoni F."/>
            <person name="Magnuson J."/>
            <person name="Mondo S."/>
            <person name="Nolan M."/>
            <person name="Ohm R."/>
            <person name="Pangilinan J."/>
            <person name="Park H.-J."/>
            <person name="Ramirez L."/>
            <person name="Alfaro M."/>
            <person name="Sun H."/>
            <person name="Tritt A."/>
            <person name="Yoshinaga Y."/>
            <person name="Zwiers L.-H."/>
            <person name="Turgeon B."/>
            <person name="Goodwin S."/>
            <person name="Spatafora J."/>
            <person name="Crous P."/>
            <person name="Grigoriev I."/>
        </authorList>
    </citation>
    <scope>NUCLEOTIDE SEQUENCE</scope>
    <source>
        <strain evidence="2 4">CBS 304.34</strain>
    </source>
</reference>
<organism evidence="2">
    <name type="scientific">Mytilinidion resinicola</name>
    <dbReference type="NCBI Taxonomy" id="574789"/>
    <lineage>
        <taxon>Eukaryota</taxon>
        <taxon>Fungi</taxon>
        <taxon>Dikarya</taxon>
        <taxon>Ascomycota</taxon>
        <taxon>Pezizomycotina</taxon>
        <taxon>Dothideomycetes</taxon>
        <taxon>Pleosporomycetidae</taxon>
        <taxon>Mytilinidiales</taxon>
        <taxon>Mytilinidiaceae</taxon>
        <taxon>Mytilinidion</taxon>
    </lineage>
</organism>
<protein>
    <submittedName>
        <fullName evidence="2 4">Uncharacterized protein</fullName>
    </submittedName>
</protein>
<evidence type="ECO:0000313" key="2">
    <source>
        <dbReference type="EMBL" id="KAF2804201.1"/>
    </source>
</evidence>
<keyword evidence="3" id="KW-1185">Reference proteome</keyword>
<dbReference type="EMBL" id="MU003714">
    <property type="protein sequence ID" value="KAF2804201.1"/>
    <property type="molecule type" value="Genomic_DNA"/>
</dbReference>